<evidence type="ECO:0000313" key="2">
    <source>
        <dbReference type="Proteomes" id="UP000595841"/>
    </source>
</evidence>
<sequence length="69" mass="7916">METKNDTAAITDREFVELLHAAKQQQPEAILKIIGLFQEDIEAVSQRIRIPREDAVSHIVTELLKTHHE</sequence>
<dbReference type="RefSeq" id="WP_039832873.1">
    <property type="nucleotide sequence ID" value="NZ_CP068596.1"/>
</dbReference>
<dbReference type="AlphaFoldDB" id="A0A974PJX2"/>
<protein>
    <recommendedName>
        <fullName evidence="3">Helix-turn-helix conjugative transposon-like domain-containing protein</fullName>
    </recommendedName>
</protein>
<dbReference type="EMBL" id="CP068596">
    <property type="protein sequence ID" value="QQZ64687.1"/>
    <property type="molecule type" value="Genomic_DNA"/>
</dbReference>
<name>A0A974PJX2_9BACL</name>
<accession>A0A974PJX2</accession>
<reference evidence="1 2" key="1">
    <citation type="submission" date="2021-01" db="EMBL/GenBank/DDBJ databases">
        <title>Whole genome sequence of Paenibacillus sonchi LMG 24727 for comparative genomics.</title>
        <authorList>
            <person name="Lee G."/>
            <person name="Kim M.-J."/>
            <person name="Lim K."/>
            <person name="Shin J.-H."/>
        </authorList>
    </citation>
    <scope>NUCLEOTIDE SEQUENCE [LARGE SCALE GENOMIC DNA]</scope>
    <source>
        <strain evidence="1 2">LMG 24727</strain>
        <plasmid evidence="1 2">unnamed1</plasmid>
    </source>
</reference>
<organism evidence="1 2">
    <name type="scientific">Paenibacillus sonchi</name>
    <dbReference type="NCBI Taxonomy" id="373687"/>
    <lineage>
        <taxon>Bacteria</taxon>
        <taxon>Bacillati</taxon>
        <taxon>Bacillota</taxon>
        <taxon>Bacilli</taxon>
        <taxon>Bacillales</taxon>
        <taxon>Paenibacillaceae</taxon>
        <taxon>Paenibacillus</taxon>
        <taxon>Paenibacillus sonchi group</taxon>
    </lineage>
</organism>
<proteinExistence type="predicted"/>
<evidence type="ECO:0008006" key="3">
    <source>
        <dbReference type="Google" id="ProtNLM"/>
    </source>
</evidence>
<evidence type="ECO:0000313" key="1">
    <source>
        <dbReference type="EMBL" id="QQZ64687.1"/>
    </source>
</evidence>
<geneLocation type="plasmid" evidence="1 2">
    <name>unnamed1</name>
</geneLocation>
<keyword evidence="1" id="KW-0614">Plasmid</keyword>
<gene>
    <name evidence="1" type="ORF">JI735_34660</name>
</gene>
<dbReference type="Proteomes" id="UP000595841">
    <property type="component" value="Plasmid unnamed1"/>
</dbReference>
<keyword evidence="2" id="KW-1185">Reference proteome</keyword>
<dbReference type="KEGG" id="pson:JI735_34660"/>